<keyword evidence="1" id="KW-0812">Transmembrane</keyword>
<evidence type="ECO:0000256" key="1">
    <source>
        <dbReference type="SAM" id="Phobius"/>
    </source>
</evidence>
<keyword evidence="1" id="KW-1133">Transmembrane helix</keyword>
<dbReference type="EMBL" id="CP059540">
    <property type="protein sequence ID" value="QMT18212.1"/>
    <property type="molecule type" value="Genomic_DNA"/>
</dbReference>
<feature type="transmembrane region" description="Helical" evidence="1">
    <location>
        <begin position="6"/>
        <end position="26"/>
    </location>
</feature>
<evidence type="ECO:0000313" key="3">
    <source>
        <dbReference type="Proteomes" id="UP000514716"/>
    </source>
</evidence>
<keyword evidence="1" id="KW-0472">Membrane</keyword>
<organism evidence="2 3">
    <name type="scientific">Planococcus maritimus</name>
    <dbReference type="NCBI Taxonomy" id="192421"/>
    <lineage>
        <taxon>Bacteria</taxon>
        <taxon>Bacillati</taxon>
        <taxon>Bacillota</taxon>
        <taxon>Bacilli</taxon>
        <taxon>Bacillales</taxon>
        <taxon>Caryophanaceae</taxon>
        <taxon>Planococcus</taxon>
    </lineage>
</organism>
<keyword evidence="3" id="KW-1185">Reference proteome</keyword>
<evidence type="ECO:0000313" key="2">
    <source>
        <dbReference type="EMBL" id="QMT18212.1"/>
    </source>
</evidence>
<reference evidence="2 3" key="1">
    <citation type="submission" date="2020-07" db="EMBL/GenBank/DDBJ databases">
        <title>Screening of a cold-adapted Planococcus bacterium producing protease in traditional shrimp paste and protease identification by genome sequencing.</title>
        <authorList>
            <person name="Gao R."/>
            <person name="Leng W."/>
            <person name="Chu Q."/>
            <person name="Wu X."/>
            <person name="Liu H."/>
            <person name="Li X."/>
        </authorList>
    </citation>
    <scope>NUCLEOTIDE SEQUENCE [LARGE SCALE GENOMIC DNA]</scope>
    <source>
        <strain evidence="2 3">XJ11</strain>
    </source>
</reference>
<gene>
    <name evidence="2" type="ORF">H1Q58_04105</name>
</gene>
<dbReference type="AlphaFoldDB" id="A0A7D7MC69"/>
<accession>A0A7D7MC69</accession>
<dbReference type="RefSeq" id="WP_171900940.1">
    <property type="nucleotide sequence ID" value="NZ_CP059540.1"/>
</dbReference>
<feature type="transmembrane region" description="Helical" evidence="1">
    <location>
        <begin position="38"/>
        <end position="54"/>
    </location>
</feature>
<proteinExistence type="predicted"/>
<dbReference type="KEGG" id="pdec:H1Q58_04105"/>
<dbReference type="Proteomes" id="UP000514716">
    <property type="component" value="Chromosome"/>
</dbReference>
<sequence>MAEFLTSLLFTFVLLLVIFSVAYKFLLPEKKIMNIKNLSIILGQALVITFMLTLI</sequence>
<name>A0A7D7MC69_PLAMR</name>
<protein>
    <submittedName>
        <fullName evidence="2">Uncharacterized protein</fullName>
    </submittedName>
</protein>